<dbReference type="GO" id="GO:0005524">
    <property type="term" value="F:ATP binding"/>
    <property type="evidence" value="ECO:0007669"/>
    <property type="project" value="UniProtKB-KW"/>
</dbReference>
<evidence type="ECO:0000256" key="1">
    <source>
        <dbReference type="ARBA" id="ARBA00002324"/>
    </source>
</evidence>
<dbReference type="AlphaFoldDB" id="A0A7Y2EC57"/>
<dbReference type="PANTHER" id="PTHR39321:SF3">
    <property type="entry name" value="PHOSPHOPANTETHEINE ADENYLYLTRANSFERASE"/>
    <property type="match status" value="1"/>
</dbReference>
<proteinExistence type="inferred from homology"/>
<feature type="domain" description="Cytidyltransferase-like" evidence="11">
    <location>
        <begin position="12"/>
        <end position="173"/>
    </location>
</feature>
<keyword evidence="5 10" id="KW-0548">Nucleotidyltransferase</keyword>
<comment type="similarity">
    <text evidence="10">Belongs to the NadD family.</text>
</comment>
<keyword evidence="7 10" id="KW-0067">ATP-binding</keyword>
<dbReference type="EMBL" id="JABDJR010000656">
    <property type="protein sequence ID" value="NNF08335.1"/>
    <property type="molecule type" value="Genomic_DNA"/>
</dbReference>
<evidence type="ECO:0000256" key="6">
    <source>
        <dbReference type="ARBA" id="ARBA00022741"/>
    </source>
</evidence>
<evidence type="ECO:0000256" key="4">
    <source>
        <dbReference type="ARBA" id="ARBA00022679"/>
    </source>
</evidence>
<dbReference type="InterPro" id="IPR005248">
    <property type="entry name" value="NadD/NMNAT"/>
</dbReference>
<dbReference type="CDD" id="cd02165">
    <property type="entry name" value="NMNAT"/>
    <property type="match status" value="1"/>
</dbReference>
<evidence type="ECO:0000313" key="13">
    <source>
        <dbReference type="Proteomes" id="UP000547674"/>
    </source>
</evidence>
<evidence type="ECO:0000256" key="10">
    <source>
        <dbReference type="HAMAP-Rule" id="MF_00244"/>
    </source>
</evidence>
<organism evidence="12 13">
    <name type="scientific">Eiseniibacteriota bacterium</name>
    <dbReference type="NCBI Taxonomy" id="2212470"/>
    <lineage>
        <taxon>Bacteria</taxon>
        <taxon>Candidatus Eiseniibacteriota</taxon>
    </lineage>
</organism>
<evidence type="ECO:0000256" key="8">
    <source>
        <dbReference type="ARBA" id="ARBA00023027"/>
    </source>
</evidence>
<keyword evidence="4 10" id="KW-0808">Transferase</keyword>
<dbReference type="SUPFAM" id="SSF52374">
    <property type="entry name" value="Nucleotidylyl transferase"/>
    <property type="match status" value="1"/>
</dbReference>
<comment type="pathway">
    <text evidence="2 10">Cofactor biosynthesis; NAD(+) biosynthesis; deamido-NAD(+) from nicotinate D-ribonucleotide: step 1/1.</text>
</comment>
<accession>A0A7Y2EC57</accession>
<dbReference type="Proteomes" id="UP000547674">
    <property type="component" value="Unassembled WGS sequence"/>
</dbReference>
<dbReference type="InterPro" id="IPR004821">
    <property type="entry name" value="Cyt_trans-like"/>
</dbReference>
<keyword evidence="3 10" id="KW-0662">Pyridine nucleotide biosynthesis</keyword>
<dbReference type="GO" id="GO:0009435">
    <property type="term" value="P:NAD+ biosynthetic process"/>
    <property type="evidence" value="ECO:0007669"/>
    <property type="project" value="UniProtKB-UniRule"/>
</dbReference>
<dbReference type="UniPathway" id="UPA00253">
    <property type="reaction ID" value="UER00332"/>
</dbReference>
<evidence type="ECO:0000256" key="9">
    <source>
        <dbReference type="ARBA" id="ARBA00048721"/>
    </source>
</evidence>
<keyword evidence="6 10" id="KW-0547">Nucleotide-binding</keyword>
<dbReference type="NCBIfam" id="TIGR00482">
    <property type="entry name" value="nicotinate (nicotinamide) nucleotide adenylyltransferase"/>
    <property type="match status" value="1"/>
</dbReference>
<dbReference type="NCBIfam" id="NF000840">
    <property type="entry name" value="PRK00071.1-3"/>
    <property type="match status" value="1"/>
</dbReference>
<dbReference type="GO" id="GO:0004515">
    <property type="term" value="F:nicotinate-nucleotide adenylyltransferase activity"/>
    <property type="evidence" value="ECO:0007669"/>
    <property type="project" value="UniProtKB-UniRule"/>
</dbReference>
<evidence type="ECO:0000313" key="12">
    <source>
        <dbReference type="EMBL" id="NNF08335.1"/>
    </source>
</evidence>
<comment type="catalytic activity">
    <reaction evidence="9 10">
        <text>nicotinate beta-D-ribonucleotide + ATP + H(+) = deamido-NAD(+) + diphosphate</text>
        <dbReference type="Rhea" id="RHEA:22860"/>
        <dbReference type="ChEBI" id="CHEBI:15378"/>
        <dbReference type="ChEBI" id="CHEBI:30616"/>
        <dbReference type="ChEBI" id="CHEBI:33019"/>
        <dbReference type="ChEBI" id="CHEBI:57502"/>
        <dbReference type="ChEBI" id="CHEBI:58437"/>
        <dbReference type="EC" id="2.7.7.18"/>
    </reaction>
</comment>
<dbReference type="InterPro" id="IPR014729">
    <property type="entry name" value="Rossmann-like_a/b/a_fold"/>
</dbReference>
<evidence type="ECO:0000259" key="11">
    <source>
        <dbReference type="Pfam" id="PF01467"/>
    </source>
</evidence>
<dbReference type="Gene3D" id="3.40.50.620">
    <property type="entry name" value="HUPs"/>
    <property type="match status" value="1"/>
</dbReference>
<dbReference type="NCBIfam" id="TIGR00125">
    <property type="entry name" value="cyt_tran_rel"/>
    <property type="match status" value="1"/>
</dbReference>
<evidence type="ECO:0000256" key="5">
    <source>
        <dbReference type="ARBA" id="ARBA00022695"/>
    </source>
</evidence>
<evidence type="ECO:0000256" key="2">
    <source>
        <dbReference type="ARBA" id="ARBA00005019"/>
    </source>
</evidence>
<comment type="caution">
    <text evidence="12">The sequence shown here is derived from an EMBL/GenBank/DDBJ whole genome shotgun (WGS) entry which is preliminary data.</text>
</comment>
<name>A0A7Y2EC57_UNCEI</name>
<keyword evidence="8 10" id="KW-0520">NAD</keyword>
<dbReference type="PANTHER" id="PTHR39321">
    <property type="entry name" value="NICOTINATE-NUCLEOTIDE ADENYLYLTRANSFERASE-RELATED"/>
    <property type="match status" value="1"/>
</dbReference>
<evidence type="ECO:0000256" key="3">
    <source>
        <dbReference type="ARBA" id="ARBA00022642"/>
    </source>
</evidence>
<protein>
    <recommendedName>
        <fullName evidence="10">Probable nicotinate-nucleotide adenylyltransferase</fullName>
        <ecNumber evidence="10">2.7.7.18</ecNumber>
    </recommendedName>
    <alternativeName>
        <fullName evidence="10">Deamido-NAD(+) diphosphorylase</fullName>
    </alternativeName>
    <alternativeName>
        <fullName evidence="10">Deamido-NAD(+) pyrophosphorylase</fullName>
    </alternativeName>
    <alternativeName>
        <fullName evidence="10">Nicotinate mononucleotide adenylyltransferase</fullName>
        <shortName evidence="10">NaMN adenylyltransferase</shortName>
    </alternativeName>
</protein>
<evidence type="ECO:0000256" key="7">
    <source>
        <dbReference type="ARBA" id="ARBA00022840"/>
    </source>
</evidence>
<dbReference type="Pfam" id="PF01467">
    <property type="entry name" value="CTP_transf_like"/>
    <property type="match status" value="1"/>
</dbReference>
<comment type="function">
    <text evidence="1 10">Catalyzes the reversible adenylation of nicotinate mononucleotide (NaMN) to nicotinic acid adenine dinucleotide (NaAD).</text>
</comment>
<reference evidence="12 13" key="1">
    <citation type="submission" date="2020-03" db="EMBL/GenBank/DDBJ databases">
        <title>Metabolic flexibility allows generalist bacteria to become dominant in a frequently disturbed ecosystem.</title>
        <authorList>
            <person name="Chen Y.-J."/>
            <person name="Leung P.M."/>
            <person name="Bay S.K."/>
            <person name="Hugenholtz P."/>
            <person name="Kessler A.J."/>
            <person name="Shelley G."/>
            <person name="Waite D.W."/>
            <person name="Cook P.L."/>
            <person name="Greening C."/>
        </authorList>
    </citation>
    <scope>NUCLEOTIDE SEQUENCE [LARGE SCALE GENOMIC DNA]</scope>
    <source>
        <strain evidence="12">SS_bin_28</strain>
    </source>
</reference>
<dbReference type="HAMAP" id="MF_00244">
    <property type="entry name" value="NaMN_adenylyltr"/>
    <property type="match status" value="1"/>
</dbReference>
<dbReference type="EC" id="2.7.7.18" evidence="10"/>
<sequence length="202" mass="22900">MSQEKPIQKLGIFGGSFNPIHRGHLYLADLAKESMSLDQVLFVPAADPPHKDRRHLALAHHRLAMLELAIQSERDLAVSTIELEDNQLSYTIDTLRALGKRYPNAELHFIMGMDSLRDLPTWKDPEMILGEFSVIAIDRPGIDESRINPVMVQACHIIRGNPFAISATLIRRRILEKKSIRHLVPNAVGEYISQHNLYQPQS</sequence>
<gene>
    <name evidence="10 12" type="primary">nadD</name>
    <name evidence="12" type="ORF">HKN21_16360</name>
</gene>